<feature type="coiled-coil region" evidence="1">
    <location>
        <begin position="469"/>
        <end position="496"/>
    </location>
</feature>
<dbReference type="EnsemblProtists" id="EKX41398">
    <property type="protein sequence ID" value="EKX41398"/>
    <property type="gene ID" value="GUITHDRAFT_164419"/>
</dbReference>
<dbReference type="Pfam" id="PF12836">
    <property type="entry name" value="HHH_3"/>
    <property type="match status" value="1"/>
</dbReference>
<evidence type="ECO:0000313" key="4">
    <source>
        <dbReference type="Proteomes" id="UP000011087"/>
    </source>
</evidence>
<dbReference type="HOGENOM" id="CLU_476062_0_0_1"/>
<evidence type="ECO:0000313" key="3">
    <source>
        <dbReference type="EnsemblProtists" id="EKX41398"/>
    </source>
</evidence>
<organism evidence="2">
    <name type="scientific">Guillardia theta (strain CCMP2712)</name>
    <name type="common">Cryptophyte</name>
    <dbReference type="NCBI Taxonomy" id="905079"/>
    <lineage>
        <taxon>Eukaryota</taxon>
        <taxon>Cryptophyceae</taxon>
        <taxon>Pyrenomonadales</taxon>
        <taxon>Geminigeraceae</taxon>
        <taxon>Guillardia</taxon>
    </lineage>
</organism>
<reference evidence="4" key="2">
    <citation type="submission" date="2012-11" db="EMBL/GenBank/DDBJ databases">
        <authorList>
            <person name="Kuo A."/>
            <person name="Curtis B.A."/>
            <person name="Tanifuji G."/>
            <person name="Burki F."/>
            <person name="Gruber A."/>
            <person name="Irimia M."/>
            <person name="Maruyama S."/>
            <person name="Arias M.C."/>
            <person name="Ball S.G."/>
            <person name="Gile G.H."/>
            <person name="Hirakawa Y."/>
            <person name="Hopkins J.F."/>
            <person name="Rensing S.A."/>
            <person name="Schmutz J."/>
            <person name="Symeonidi A."/>
            <person name="Elias M."/>
            <person name="Eveleigh R.J."/>
            <person name="Herman E.K."/>
            <person name="Klute M.J."/>
            <person name="Nakayama T."/>
            <person name="Obornik M."/>
            <person name="Reyes-Prieto A."/>
            <person name="Armbrust E.V."/>
            <person name="Aves S.J."/>
            <person name="Beiko R.G."/>
            <person name="Coutinho P."/>
            <person name="Dacks J.B."/>
            <person name="Durnford D.G."/>
            <person name="Fast N.M."/>
            <person name="Green B.R."/>
            <person name="Grisdale C."/>
            <person name="Hempe F."/>
            <person name="Henrissat B."/>
            <person name="Hoppner M.P."/>
            <person name="Ishida K.-I."/>
            <person name="Kim E."/>
            <person name="Koreny L."/>
            <person name="Kroth P.G."/>
            <person name="Liu Y."/>
            <person name="Malik S.-B."/>
            <person name="Maier U.G."/>
            <person name="McRose D."/>
            <person name="Mock T."/>
            <person name="Neilson J.A."/>
            <person name="Onodera N.T."/>
            <person name="Poole A.M."/>
            <person name="Pritham E.J."/>
            <person name="Richards T.A."/>
            <person name="Rocap G."/>
            <person name="Roy S.W."/>
            <person name="Sarai C."/>
            <person name="Schaack S."/>
            <person name="Shirato S."/>
            <person name="Slamovits C.H."/>
            <person name="Spencer D.F."/>
            <person name="Suzuki S."/>
            <person name="Worden A.Z."/>
            <person name="Zauner S."/>
            <person name="Barry K."/>
            <person name="Bell C."/>
            <person name="Bharti A.K."/>
            <person name="Crow J.A."/>
            <person name="Grimwood J."/>
            <person name="Kramer R."/>
            <person name="Lindquist E."/>
            <person name="Lucas S."/>
            <person name="Salamov A."/>
            <person name="McFadden G.I."/>
            <person name="Lane C.E."/>
            <person name="Keeling P.J."/>
            <person name="Gray M.W."/>
            <person name="Grigoriev I.V."/>
            <person name="Archibald J.M."/>
        </authorList>
    </citation>
    <scope>NUCLEOTIDE SEQUENCE</scope>
    <source>
        <strain evidence="4">CCMP2712</strain>
    </source>
</reference>
<reference evidence="2 4" key="1">
    <citation type="journal article" date="2012" name="Nature">
        <title>Algal genomes reveal evolutionary mosaicism and the fate of nucleomorphs.</title>
        <authorList>
            <consortium name="DOE Joint Genome Institute"/>
            <person name="Curtis B.A."/>
            <person name="Tanifuji G."/>
            <person name="Burki F."/>
            <person name="Gruber A."/>
            <person name="Irimia M."/>
            <person name="Maruyama S."/>
            <person name="Arias M.C."/>
            <person name="Ball S.G."/>
            <person name="Gile G.H."/>
            <person name="Hirakawa Y."/>
            <person name="Hopkins J.F."/>
            <person name="Kuo A."/>
            <person name="Rensing S.A."/>
            <person name="Schmutz J."/>
            <person name="Symeonidi A."/>
            <person name="Elias M."/>
            <person name="Eveleigh R.J."/>
            <person name="Herman E.K."/>
            <person name="Klute M.J."/>
            <person name="Nakayama T."/>
            <person name="Obornik M."/>
            <person name="Reyes-Prieto A."/>
            <person name="Armbrust E.V."/>
            <person name="Aves S.J."/>
            <person name="Beiko R.G."/>
            <person name="Coutinho P."/>
            <person name="Dacks J.B."/>
            <person name="Durnford D.G."/>
            <person name="Fast N.M."/>
            <person name="Green B.R."/>
            <person name="Grisdale C.J."/>
            <person name="Hempel F."/>
            <person name="Henrissat B."/>
            <person name="Hoppner M.P."/>
            <person name="Ishida K."/>
            <person name="Kim E."/>
            <person name="Koreny L."/>
            <person name="Kroth P.G."/>
            <person name="Liu Y."/>
            <person name="Malik S.B."/>
            <person name="Maier U.G."/>
            <person name="McRose D."/>
            <person name="Mock T."/>
            <person name="Neilson J.A."/>
            <person name="Onodera N.T."/>
            <person name="Poole A.M."/>
            <person name="Pritham E.J."/>
            <person name="Richards T.A."/>
            <person name="Rocap G."/>
            <person name="Roy S.W."/>
            <person name="Sarai C."/>
            <person name="Schaack S."/>
            <person name="Shirato S."/>
            <person name="Slamovits C.H."/>
            <person name="Spencer D.F."/>
            <person name="Suzuki S."/>
            <person name="Worden A.Z."/>
            <person name="Zauner S."/>
            <person name="Barry K."/>
            <person name="Bell C."/>
            <person name="Bharti A.K."/>
            <person name="Crow J.A."/>
            <person name="Grimwood J."/>
            <person name="Kramer R."/>
            <person name="Lindquist E."/>
            <person name="Lucas S."/>
            <person name="Salamov A."/>
            <person name="McFadden G.I."/>
            <person name="Lane C.E."/>
            <person name="Keeling P.J."/>
            <person name="Gray M.W."/>
            <person name="Grigoriev I.V."/>
            <person name="Archibald J.M."/>
        </authorList>
    </citation>
    <scope>NUCLEOTIDE SEQUENCE</scope>
    <source>
        <strain evidence="2 4">CCMP2712</strain>
    </source>
</reference>
<dbReference type="PaxDb" id="55529-EKX41398"/>
<protein>
    <submittedName>
        <fullName evidence="2 3">Uncharacterized protein</fullName>
    </submittedName>
</protein>
<accession>L1IYQ6</accession>
<dbReference type="RefSeq" id="XP_005828378.1">
    <property type="nucleotide sequence ID" value="XM_005828321.1"/>
</dbReference>
<dbReference type="InterPro" id="IPR011989">
    <property type="entry name" value="ARM-like"/>
</dbReference>
<dbReference type="GeneID" id="17298036"/>
<reference evidence="3" key="3">
    <citation type="submission" date="2015-06" db="UniProtKB">
        <authorList>
            <consortium name="EnsemblProtists"/>
        </authorList>
    </citation>
    <scope>IDENTIFICATION</scope>
</reference>
<proteinExistence type="predicted"/>
<dbReference type="EMBL" id="JH993024">
    <property type="protein sequence ID" value="EKX41398.1"/>
    <property type="molecule type" value="Genomic_DNA"/>
</dbReference>
<evidence type="ECO:0000313" key="2">
    <source>
        <dbReference type="EMBL" id="EKX41398.1"/>
    </source>
</evidence>
<evidence type="ECO:0000256" key="1">
    <source>
        <dbReference type="SAM" id="Coils"/>
    </source>
</evidence>
<dbReference type="SUPFAM" id="SSF48371">
    <property type="entry name" value="ARM repeat"/>
    <property type="match status" value="1"/>
</dbReference>
<dbReference type="SUPFAM" id="SSF47781">
    <property type="entry name" value="RuvA domain 2-like"/>
    <property type="match status" value="1"/>
</dbReference>
<keyword evidence="4" id="KW-1185">Reference proteome</keyword>
<dbReference type="Gene3D" id="1.25.10.10">
    <property type="entry name" value="Leucine-rich Repeat Variant"/>
    <property type="match status" value="2"/>
</dbReference>
<dbReference type="InterPro" id="IPR016024">
    <property type="entry name" value="ARM-type_fold"/>
</dbReference>
<gene>
    <name evidence="2" type="ORF">GUITHDRAFT_164419</name>
</gene>
<dbReference type="Proteomes" id="UP000011087">
    <property type="component" value="Unassembled WGS sequence"/>
</dbReference>
<keyword evidence="1" id="KW-0175">Coiled coil</keyword>
<dbReference type="InterPro" id="IPR010994">
    <property type="entry name" value="RuvA_2-like"/>
</dbReference>
<dbReference type="AlphaFoldDB" id="L1IYQ6"/>
<name>L1IYQ6_GUITC</name>
<dbReference type="KEGG" id="gtt:GUITHDRAFT_164419"/>
<sequence>MAMAGEEDGRERVKDKVRRLVRQLKDEDPWVAAAAAEALFDLGIKGGYASPIATRNRQEIGAMEGVFEGFSHLVTHGTDEGQGWACAALAQIAFDNAENCIAMVRTPGILRGLCNVMEHSSRDSKAAAALAVNNISAFSEQASAIIVHADVLNINSARLDELIAIPCLKERQARDLFEYVSSYGPVNFWDDLKRVPGFSQYIISQMQKCRWPNLMFSEEPGLLGALKDLCKAEDTNARTDAVGAFNHISRSDQAWTGARCVLIKHNIINDALSAALMANYETPDEMDAIVARATMAIANIMAHGPRSPHTSSMEDSTCLSPTSRALQDESEICKNLHGEMKISRGVYKRPIQDYVEICRSGVCGNVSLRREAMEILVRCLHYALKGEKWVGITWGIFSVVHALKNLSQIEENKHVLFRFDLIVWLLELLKMWIGRTPSFANSVTSTKSISIQPRELHLTLHIIANMATLDSVRLELKRAKAEHTLLEITQKEVEADSGGVDSSLWLLRDRHLALCMGQHSRLGAESKFGLLDPAVMRLIVEYTCSAGCTKILAHSLLLLLAEYPRECEQMVSG</sequence>